<sequence length="112" mass="13657">MRESLKQFLAYNDSDDELEYYIRMHADWNEESFVKMRQLIRKVIEDYSDDDYYPKTFVYYCMKSVERIIGIISRIEFCNTWPEGFTKESYKDFITARIDQLELLQKEFIGSL</sequence>
<protein>
    <submittedName>
        <fullName evidence="1">Uncharacterized protein</fullName>
    </submittedName>
</protein>
<reference evidence="1 2" key="1">
    <citation type="submission" date="2017-01" db="EMBL/GenBank/DDBJ databases">
        <authorList>
            <person name="Varghese N."/>
            <person name="Submissions S."/>
        </authorList>
    </citation>
    <scope>NUCLEOTIDE SEQUENCE [LARGE SCALE GENOMIC DNA]</scope>
    <source>
        <strain evidence="1 2">ATCC 23464</strain>
    </source>
</reference>
<proteinExistence type="predicted"/>
<comment type="caution">
    <text evidence="1">The sequence shown here is derived from an EMBL/GenBank/DDBJ whole genome shotgun (WGS) entry which is preliminary data.</text>
</comment>
<dbReference type="RefSeq" id="WP_139331582.1">
    <property type="nucleotide sequence ID" value="NZ_FTNK01000004.1"/>
</dbReference>
<name>A0ABY1JV42_9BACL</name>
<keyword evidence="2" id="KW-1185">Reference proteome</keyword>
<accession>A0ABY1JV42</accession>
<gene>
    <name evidence="1" type="ORF">SAMN05421578_104212</name>
</gene>
<dbReference type="Proteomes" id="UP000186666">
    <property type="component" value="Unassembled WGS sequence"/>
</dbReference>
<organism evidence="1 2">
    <name type="scientific">Paenibacillus macquariensis</name>
    <dbReference type="NCBI Taxonomy" id="948756"/>
    <lineage>
        <taxon>Bacteria</taxon>
        <taxon>Bacillati</taxon>
        <taxon>Bacillota</taxon>
        <taxon>Bacilli</taxon>
        <taxon>Bacillales</taxon>
        <taxon>Paenibacillaceae</taxon>
        <taxon>Paenibacillus</taxon>
    </lineage>
</organism>
<evidence type="ECO:0000313" key="2">
    <source>
        <dbReference type="Proteomes" id="UP000186666"/>
    </source>
</evidence>
<dbReference type="EMBL" id="FTNK01000004">
    <property type="protein sequence ID" value="SIQ82145.1"/>
    <property type="molecule type" value="Genomic_DNA"/>
</dbReference>
<evidence type="ECO:0000313" key="1">
    <source>
        <dbReference type="EMBL" id="SIQ82145.1"/>
    </source>
</evidence>